<dbReference type="Pfam" id="PF16350">
    <property type="entry name" value="FAO_M"/>
    <property type="match status" value="1"/>
</dbReference>
<dbReference type="InterPro" id="IPR028896">
    <property type="entry name" value="GcvT/YgfZ/DmdA"/>
</dbReference>
<dbReference type="Gene3D" id="3.30.70.1400">
    <property type="entry name" value="Aminomethyltransferase beta-barrel domains"/>
    <property type="match status" value="1"/>
</dbReference>
<dbReference type="InterPro" id="IPR036188">
    <property type="entry name" value="FAD/NAD-bd_sf"/>
</dbReference>
<dbReference type="SUPFAM" id="SSF101790">
    <property type="entry name" value="Aminomethyltransferase beta-barrel domain"/>
    <property type="match status" value="1"/>
</dbReference>
<dbReference type="STRING" id="91360.SAMN05660330_03351"/>
<name>A0A1H0U2E5_9BACT</name>
<dbReference type="Gene3D" id="3.30.9.10">
    <property type="entry name" value="D-Amino Acid Oxidase, subunit A, domain 2"/>
    <property type="match status" value="1"/>
</dbReference>
<dbReference type="Pfam" id="PF01266">
    <property type="entry name" value="DAO"/>
    <property type="match status" value="1"/>
</dbReference>
<evidence type="ECO:0000313" key="6">
    <source>
        <dbReference type="EMBL" id="SDP60359.1"/>
    </source>
</evidence>
<feature type="domain" description="FAD dependent oxidoreductase central" evidence="5">
    <location>
        <begin position="373"/>
        <end position="428"/>
    </location>
</feature>
<organism evidence="6 7">
    <name type="scientific">Desulforhopalus singaporensis</name>
    <dbReference type="NCBI Taxonomy" id="91360"/>
    <lineage>
        <taxon>Bacteria</taxon>
        <taxon>Pseudomonadati</taxon>
        <taxon>Thermodesulfobacteriota</taxon>
        <taxon>Desulfobulbia</taxon>
        <taxon>Desulfobulbales</taxon>
        <taxon>Desulfocapsaceae</taxon>
        <taxon>Desulforhopalus</taxon>
    </lineage>
</organism>
<dbReference type="InterPro" id="IPR006222">
    <property type="entry name" value="GCVT_N"/>
</dbReference>
<evidence type="ECO:0000259" key="2">
    <source>
        <dbReference type="Pfam" id="PF01266"/>
    </source>
</evidence>
<dbReference type="InterPro" id="IPR027266">
    <property type="entry name" value="TrmE/GcvT-like"/>
</dbReference>
<evidence type="ECO:0000256" key="1">
    <source>
        <dbReference type="ARBA" id="ARBA00008609"/>
    </source>
</evidence>
<dbReference type="PANTHER" id="PTHR43757:SF2">
    <property type="entry name" value="AMINOMETHYLTRANSFERASE, MITOCHONDRIAL"/>
    <property type="match status" value="1"/>
</dbReference>
<dbReference type="SUPFAM" id="SSF54373">
    <property type="entry name" value="FAD-linked reductases, C-terminal domain"/>
    <property type="match status" value="1"/>
</dbReference>
<keyword evidence="7" id="KW-1185">Reference proteome</keyword>
<dbReference type="InterPro" id="IPR029043">
    <property type="entry name" value="GcvT/YgfZ_C"/>
</dbReference>
<feature type="domain" description="GCVT N-terminal" evidence="3">
    <location>
        <begin position="430"/>
        <end position="709"/>
    </location>
</feature>
<feature type="domain" description="Aminomethyltransferase C-terminal" evidence="4">
    <location>
        <begin position="761"/>
        <end position="830"/>
    </location>
</feature>
<dbReference type="OrthoDB" id="9806257at2"/>
<feature type="domain" description="FAD dependent oxidoreductase" evidence="2">
    <location>
        <begin position="9"/>
        <end position="370"/>
    </location>
</feature>
<dbReference type="RefSeq" id="WP_092224899.1">
    <property type="nucleotide sequence ID" value="NZ_FNJI01000028.1"/>
</dbReference>
<evidence type="ECO:0000259" key="5">
    <source>
        <dbReference type="Pfam" id="PF16350"/>
    </source>
</evidence>
<evidence type="ECO:0000313" key="7">
    <source>
        <dbReference type="Proteomes" id="UP000199073"/>
    </source>
</evidence>
<dbReference type="SUPFAM" id="SSF103025">
    <property type="entry name" value="Folate-binding domain"/>
    <property type="match status" value="1"/>
</dbReference>
<dbReference type="InterPro" id="IPR013977">
    <property type="entry name" value="GcvT_C"/>
</dbReference>
<dbReference type="InterPro" id="IPR032503">
    <property type="entry name" value="FAO_M"/>
</dbReference>
<dbReference type="SUPFAM" id="SSF51905">
    <property type="entry name" value="FAD/NAD(P)-binding domain"/>
    <property type="match status" value="1"/>
</dbReference>
<reference evidence="6 7" key="1">
    <citation type="submission" date="2016-10" db="EMBL/GenBank/DDBJ databases">
        <authorList>
            <person name="de Groot N.N."/>
        </authorList>
    </citation>
    <scope>NUCLEOTIDE SEQUENCE [LARGE SCALE GENOMIC DNA]</scope>
    <source>
        <strain evidence="6 7">DSM 12130</strain>
    </source>
</reference>
<dbReference type="Pfam" id="PF08669">
    <property type="entry name" value="GCV_T_C"/>
    <property type="match status" value="1"/>
</dbReference>
<dbReference type="Proteomes" id="UP000199073">
    <property type="component" value="Unassembled WGS sequence"/>
</dbReference>
<accession>A0A1H0U2E5</accession>
<evidence type="ECO:0000259" key="4">
    <source>
        <dbReference type="Pfam" id="PF08669"/>
    </source>
</evidence>
<proteinExistence type="inferred from homology"/>
<comment type="similarity">
    <text evidence="1">Belongs to the GcvT family.</text>
</comment>
<evidence type="ECO:0000259" key="3">
    <source>
        <dbReference type="Pfam" id="PF01571"/>
    </source>
</evidence>
<gene>
    <name evidence="6" type="ORF">SAMN05660330_03351</name>
</gene>
<dbReference type="Gene3D" id="2.40.30.110">
    <property type="entry name" value="Aminomethyltransferase beta-barrel domains"/>
    <property type="match status" value="1"/>
</dbReference>
<protein>
    <submittedName>
        <fullName evidence="6">Dimethylglycine oxidase</fullName>
    </submittedName>
</protein>
<dbReference type="Gene3D" id="3.30.1360.120">
    <property type="entry name" value="Probable tRNA modification gtpase trme, domain 1"/>
    <property type="match status" value="1"/>
</dbReference>
<dbReference type="InterPro" id="IPR006076">
    <property type="entry name" value="FAD-dep_OxRdtase"/>
</dbReference>
<dbReference type="Pfam" id="PF01571">
    <property type="entry name" value="GCV_T"/>
    <property type="match status" value="1"/>
</dbReference>
<dbReference type="Gene3D" id="3.50.50.60">
    <property type="entry name" value="FAD/NAD(P)-binding domain"/>
    <property type="match status" value="1"/>
</dbReference>
<dbReference type="EMBL" id="FNJI01000028">
    <property type="protein sequence ID" value="SDP60359.1"/>
    <property type="molecule type" value="Genomic_DNA"/>
</dbReference>
<dbReference type="AlphaFoldDB" id="A0A1H0U2E5"/>
<sequence length="838" mass="92945">MSQFPKQAKVVIIGAGIVGNCVAGHLAERGWKNMVLIDKGPLPNPGGSTGHASNFIFPVDNGKPLTQLTMDSKRQYGELGVERICGGIEVARTEASVADTKRRIASSKCWGIDSQLLDVDGCVELFPWLNRDKIKGGFYTPSVSVVDSLRAGTIMREKAQDMGALSVFANTEVLDVDVEDGKIKGVKTDRGDIEAEYVIICCGVWSPRIGEMAGVQIPLAPVVHQMIDAGPIPQLAHVKGEIGYPIIRDMSVKMYERQTSGTMEVGSYAHRSILIDPDDIPSNEQAKLSPTELPFTSEDFEPQLEDALELMPELLDNDKVEIQYAINGLISLTPDGEPLIGETPEVKNLWVAAAIWIKEGPGAARMLAEWMTDGAPELDPNHVDIARFYPYAGTKKFVWDRATEGFPKLYDIVHPHEQYLDSRNIRLSPFHSRTKELGAVYFETAGWERPQWYESNKTLLEEYADRLVERTNEWDSRWWSPIIDAENIALRERVAMTDLSAFTIFDIVGPGALDVVQKVAVSQMDNKVGKACYTLLLNHKGGIRSDLIIARTGKDSFRVITGGGHGSVDKKWFSDHLPEDGTVQLHDQTSALGTVGVWGPSARDLLESVTDDDISNEDFPYATVKKFRIKDIPVWALRMSYVGEYGWELYTNAEHGPKLWDILWEAGQKYRVVPVGIGVYGTNARLEKSFRLFGNELDTEYNPVEAGMALPRVKAQDFIGKEAYLKARDEDPTTLLCTLTVDDHTDSKGEKRYMVGNFPVLTEDGESIVDAKGRPAYVASCGYGAVVGKYILMAYLPPEYAKAGNKLKVEYFCEHFPVTVDIVGAAPLYDPKHERLKG</sequence>
<dbReference type="PANTHER" id="PTHR43757">
    <property type="entry name" value="AMINOMETHYLTRANSFERASE"/>
    <property type="match status" value="1"/>
</dbReference>